<dbReference type="CDD" id="cd00495">
    <property type="entry name" value="Ribosomal_L25_TL5_CTC"/>
    <property type="match status" value="1"/>
</dbReference>
<dbReference type="KEGG" id="mcos:GM418_01340"/>
<proteinExistence type="inferred from homology"/>
<keyword evidence="10" id="KW-1185">Reference proteome</keyword>
<feature type="compositionally biased region" description="Acidic residues" evidence="6">
    <location>
        <begin position="190"/>
        <end position="215"/>
    </location>
</feature>
<keyword evidence="3 5" id="KW-0689">Ribosomal protein</keyword>
<dbReference type="EMBL" id="CP046401">
    <property type="protein sequence ID" value="QGY42345.1"/>
    <property type="molecule type" value="Genomic_DNA"/>
</dbReference>
<comment type="function">
    <text evidence="5">This is one of the proteins that binds to the 5S RNA in the ribosome where it forms part of the central protuberance.</text>
</comment>
<dbReference type="AlphaFoldDB" id="A0A6I6JHJ4"/>
<gene>
    <name evidence="5" type="primary">rplY</name>
    <name evidence="5" type="synonym">ctc</name>
    <name evidence="9" type="ORF">GM418_01340</name>
</gene>
<keyword evidence="2 5" id="KW-0694">RNA-binding</keyword>
<organism evidence="9 10">
    <name type="scientific">Maribellus comscasis</name>
    <dbReference type="NCBI Taxonomy" id="2681766"/>
    <lineage>
        <taxon>Bacteria</taxon>
        <taxon>Pseudomonadati</taxon>
        <taxon>Bacteroidota</taxon>
        <taxon>Bacteroidia</taxon>
        <taxon>Marinilabiliales</taxon>
        <taxon>Prolixibacteraceae</taxon>
        <taxon>Maribellus</taxon>
    </lineage>
</organism>
<evidence type="ECO:0000259" key="8">
    <source>
        <dbReference type="Pfam" id="PF14693"/>
    </source>
</evidence>
<keyword evidence="4 5" id="KW-0687">Ribonucleoprotein</keyword>
<name>A0A6I6JHJ4_9BACT</name>
<feature type="region of interest" description="Disordered" evidence="6">
    <location>
        <begin position="184"/>
        <end position="215"/>
    </location>
</feature>
<dbReference type="PANTHER" id="PTHR33284">
    <property type="entry name" value="RIBOSOMAL PROTEIN L25/GLN-TRNA SYNTHETASE, ANTI-CODON-BINDING DOMAIN-CONTAINING PROTEIN"/>
    <property type="match status" value="1"/>
</dbReference>
<protein>
    <recommendedName>
        <fullName evidence="5">Large ribosomal subunit protein bL25</fullName>
    </recommendedName>
    <alternativeName>
        <fullName evidence="5">General stress protein CTC</fullName>
    </alternativeName>
</protein>
<evidence type="ECO:0000256" key="6">
    <source>
        <dbReference type="SAM" id="MobiDB-lite"/>
    </source>
</evidence>
<dbReference type="InterPro" id="IPR020930">
    <property type="entry name" value="Ribosomal_uL5_bac-type"/>
</dbReference>
<evidence type="ECO:0000256" key="4">
    <source>
        <dbReference type="ARBA" id="ARBA00023274"/>
    </source>
</evidence>
<dbReference type="InterPro" id="IPR001021">
    <property type="entry name" value="Ribosomal_bL25_long"/>
</dbReference>
<dbReference type="RefSeq" id="WP_158862412.1">
    <property type="nucleotide sequence ID" value="NZ_CP046401.1"/>
</dbReference>
<feature type="domain" description="Large ribosomal subunit protein bL25 beta" evidence="8">
    <location>
        <begin position="99"/>
        <end position="179"/>
    </location>
</feature>
<dbReference type="GO" id="GO:0008097">
    <property type="term" value="F:5S rRNA binding"/>
    <property type="evidence" value="ECO:0007669"/>
    <property type="project" value="InterPro"/>
</dbReference>
<dbReference type="Pfam" id="PF01386">
    <property type="entry name" value="Ribosomal_L25p"/>
    <property type="match status" value="1"/>
</dbReference>
<sequence>MKSVTIKGQVRESLGKKEAKKLRAEKLVPAVLYGGEDVLHFTIPFSELRKLIYTPSVYLVDIEIDGKTHQAIMQDIQWHPVEEIVLHVDFMKVLDGKPVKIAVPVKLNGLAKGVKSGGKLKQNLRLLKVKALAENLPDVINVDITKLAIGQSIKVADLKAENIEFLDSKSNMVVSVITSRAAKAGMGTLPEDEEDEAAEGETAEGEATETQASEE</sequence>
<keyword evidence="1 5" id="KW-0699">rRNA-binding</keyword>
<dbReference type="HAMAP" id="MF_01334">
    <property type="entry name" value="Ribosomal_bL25_CTC"/>
    <property type="match status" value="1"/>
</dbReference>
<dbReference type="NCBIfam" id="TIGR00731">
    <property type="entry name" value="bL25_bact_ctc"/>
    <property type="match status" value="1"/>
</dbReference>
<dbReference type="InterPro" id="IPR011035">
    <property type="entry name" value="Ribosomal_bL25/Gln-tRNA_synth"/>
</dbReference>
<dbReference type="NCBIfam" id="NF004132">
    <property type="entry name" value="PRK05618.2-2"/>
    <property type="match status" value="1"/>
</dbReference>
<dbReference type="GO" id="GO:0006412">
    <property type="term" value="P:translation"/>
    <property type="evidence" value="ECO:0007669"/>
    <property type="project" value="UniProtKB-UniRule"/>
</dbReference>
<dbReference type="Proteomes" id="UP000428260">
    <property type="component" value="Chromosome"/>
</dbReference>
<dbReference type="Gene3D" id="2.170.120.20">
    <property type="entry name" value="Ribosomal protein L25, beta domain"/>
    <property type="match status" value="1"/>
</dbReference>
<evidence type="ECO:0000313" key="10">
    <source>
        <dbReference type="Proteomes" id="UP000428260"/>
    </source>
</evidence>
<dbReference type="InterPro" id="IPR020056">
    <property type="entry name" value="Rbsml_bL25/Gln-tRNA_synth_N"/>
</dbReference>
<dbReference type="Gene3D" id="2.40.240.10">
    <property type="entry name" value="Ribosomal Protein L25, Chain P"/>
    <property type="match status" value="1"/>
</dbReference>
<accession>A0A6I6JHJ4</accession>
<dbReference type="GO" id="GO:0022625">
    <property type="term" value="C:cytosolic large ribosomal subunit"/>
    <property type="evidence" value="ECO:0007669"/>
    <property type="project" value="TreeGrafter"/>
</dbReference>
<evidence type="ECO:0000259" key="7">
    <source>
        <dbReference type="Pfam" id="PF01386"/>
    </source>
</evidence>
<dbReference type="Pfam" id="PF14693">
    <property type="entry name" value="Ribosomal_TL5_C"/>
    <property type="match status" value="1"/>
</dbReference>
<comment type="similarity">
    <text evidence="5">Belongs to the bacterial ribosomal protein bL25 family. CTC subfamily.</text>
</comment>
<dbReference type="InterPro" id="IPR029751">
    <property type="entry name" value="Ribosomal_L25_dom"/>
</dbReference>
<evidence type="ECO:0000313" key="9">
    <source>
        <dbReference type="EMBL" id="QGY42345.1"/>
    </source>
</evidence>
<comment type="subunit">
    <text evidence="5">Part of the 50S ribosomal subunit; part of the 5S rRNA/L5/L18/L25 subcomplex. Contacts the 5S rRNA. Binds to the 5S rRNA independently of L5 and L18.</text>
</comment>
<evidence type="ECO:0000256" key="2">
    <source>
        <dbReference type="ARBA" id="ARBA00022884"/>
    </source>
</evidence>
<evidence type="ECO:0000256" key="5">
    <source>
        <dbReference type="HAMAP-Rule" id="MF_01334"/>
    </source>
</evidence>
<dbReference type="PANTHER" id="PTHR33284:SF1">
    <property type="entry name" value="RIBOSOMAL PROTEIN L25_GLN-TRNA SYNTHETASE, ANTI-CODON-BINDING DOMAIN-CONTAINING PROTEIN"/>
    <property type="match status" value="1"/>
</dbReference>
<evidence type="ECO:0000256" key="3">
    <source>
        <dbReference type="ARBA" id="ARBA00022980"/>
    </source>
</evidence>
<evidence type="ECO:0000256" key="1">
    <source>
        <dbReference type="ARBA" id="ARBA00022730"/>
    </source>
</evidence>
<reference evidence="9 10" key="1">
    <citation type="submission" date="2019-11" db="EMBL/GenBank/DDBJ databases">
        <authorList>
            <person name="Zheng R.K."/>
            <person name="Sun C.M."/>
        </authorList>
    </citation>
    <scope>NUCLEOTIDE SEQUENCE [LARGE SCALE GENOMIC DNA]</scope>
    <source>
        <strain evidence="9 10">WC007</strain>
    </source>
</reference>
<dbReference type="InterPro" id="IPR020057">
    <property type="entry name" value="Ribosomal_bL25_b-dom"/>
</dbReference>
<dbReference type="InterPro" id="IPR037121">
    <property type="entry name" value="Ribosomal_bL25_C"/>
</dbReference>
<feature type="domain" description="Large ribosomal subunit protein bL25 L25" evidence="7">
    <location>
        <begin position="6"/>
        <end position="90"/>
    </location>
</feature>
<dbReference type="SUPFAM" id="SSF50715">
    <property type="entry name" value="Ribosomal protein L25-like"/>
    <property type="match status" value="1"/>
</dbReference>
<dbReference type="GO" id="GO:0003735">
    <property type="term" value="F:structural constituent of ribosome"/>
    <property type="evidence" value="ECO:0007669"/>
    <property type="project" value="InterPro"/>
</dbReference>